<dbReference type="Pfam" id="PF00144">
    <property type="entry name" value="Beta-lactamase"/>
    <property type="match status" value="1"/>
</dbReference>
<comment type="caution">
    <text evidence="2">The sequence shown here is derived from an EMBL/GenBank/DDBJ whole genome shotgun (WGS) entry which is preliminary data.</text>
</comment>
<evidence type="ECO:0000259" key="1">
    <source>
        <dbReference type="Pfam" id="PF00144"/>
    </source>
</evidence>
<proteinExistence type="predicted"/>
<feature type="domain" description="Beta-lactamase-related" evidence="1">
    <location>
        <begin position="23"/>
        <end position="375"/>
    </location>
</feature>
<dbReference type="Proteomes" id="UP000537592">
    <property type="component" value="Unassembled WGS sequence"/>
</dbReference>
<dbReference type="Gene3D" id="3.40.710.10">
    <property type="entry name" value="DD-peptidase/beta-lactamase superfamily"/>
    <property type="match status" value="1"/>
</dbReference>
<dbReference type="RefSeq" id="WP_183753407.1">
    <property type="nucleotide sequence ID" value="NZ_JACICC010000006.1"/>
</dbReference>
<dbReference type="InterPro" id="IPR001466">
    <property type="entry name" value="Beta-lactam-related"/>
</dbReference>
<dbReference type="EMBL" id="JACICC010000006">
    <property type="protein sequence ID" value="MBB3810432.1"/>
    <property type="molecule type" value="Genomic_DNA"/>
</dbReference>
<evidence type="ECO:0000313" key="2">
    <source>
        <dbReference type="EMBL" id="MBB3810432.1"/>
    </source>
</evidence>
<name>A0A7W5Z5E3_9HYPH</name>
<evidence type="ECO:0000313" key="3">
    <source>
        <dbReference type="Proteomes" id="UP000537592"/>
    </source>
</evidence>
<dbReference type="PANTHER" id="PTHR43283:SF3">
    <property type="entry name" value="BETA-LACTAMASE FAMILY PROTEIN (AFU_ORTHOLOGUE AFUA_5G07500)"/>
    <property type="match status" value="1"/>
</dbReference>
<keyword evidence="3" id="KW-1185">Reference proteome</keyword>
<dbReference type="InterPro" id="IPR012338">
    <property type="entry name" value="Beta-lactam/transpept-like"/>
</dbReference>
<dbReference type="AlphaFoldDB" id="A0A7W5Z5E3"/>
<sequence length="396" mass="42137">MNTSIVTVESSTAINIDDLPDRIDAAIDTAIAEQRLVGAVVLLSLDGKLVYRRAAGFADREANREMREDTLFRLASVSKLYVSIAAMVLVAKGRLALDEPIDTWLTDFHPKLADGSAVRITLRHLLTHTSGLGYGFLESADGPYHCAGVSDGMDRSDISLEENIRRIASVPLLFRPGTAWNYSLATDVAGGLIARVTGIPLPEAVRELVTKPLGIDDTGFTVADPARLAVPYVNEASGPRRMADSEIVPLWEGVEGLRLSPARAFDTNAFPSGGAGMIGMAGDTLCILETLRRGGAPLLPAELVSEMATDHAAGMDLAPWPGRGFGLGFTILRDPAAAGFAETPGTWRMGGAYGHSWSVDFANRLSLVAFTNAGLDGQSPGGRFPEDLTRAVYSAR</sequence>
<dbReference type="InterPro" id="IPR050789">
    <property type="entry name" value="Diverse_Enzym_Activities"/>
</dbReference>
<protein>
    <submittedName>
        <fullName evidence="2">CubicO group peptidase (Beta-lactamase class C family)</fullName>
    </submittedName>
</protein>
<reference evidence="2 3" key="1">
    <citation type="submission" date="2020-08" db="EMBL/GenBank/DDBJ databases">
        <title>Genomic Encyclopedia of Type Strains, Phase IV (KMG-IV): sequencing the most valuable type-strain genomes for metagenomic binning, comparative biology and taxonomic classification.</title>
        <authorList>
            <person name="Goeker M."/>
        </authorList>
    </citation>
    <scope>NUCLEOTIDE SEQUENCE [LARGE SCALE GENOMIC DNA]</scope>
    <source>
        <strain evidence="2 3">DSM 28760</strain>
    </source>
</reference>
<dbReference type="PANTHER" id="PTHR43283">
    <property type="entry name" value="BETA-LACTAMASE-RELATED"/>
    <property type="match status" value="1"/>
</dbReference>
<organism evidence="2 3">
    <name type="scientific">Pseudochelatococcus contaminans</name>
    <dbReference type="NCBI Taxonomy" id="1538103"/>
    <lineage>
        <taxon>Bacteria</taxon>
        <taxon>Pseudomonadati</taxon>
        <taxon>Pseudomonadota</taxon>
        <taxon>Alphaproteobacteria</taxon>
        <taxon>Hyphomicrobiales</taxon>
        <taxon>Chelatococcaceae</taxon>
        <taxon>Pseudochelatococcus</taxon>
    </lineage>
</organism>
<gene>
    <name evidence="2" type="ORF">FHS81_002533</name>
</gene>
<dbReference type="SUPFAM" id="SSF56601">
    <property type="entry name" value="beta-lactamase/transpeptidase-like"/>
    <property type="match status" value="1"/>
</dbReference>
<accession>A0A7W5Z5E3</accession>